<name>A0A8K0TKN6_9PEZI</name>
<protein>
    <submittedName>
        <fullName evidence="1">Uncharacterized protein</fullName>
    </submittedName>
</protein>
<evidence type="ECO:0000313" key="2">
    <source>
        <dbReference type="Proteomes" id="UP000813385"/>
    </source>
</evidence>
<comment type="caution">
    <text evidence="1">The sequence shown here is derived from an EMBL/GenBank/DDBJ whole genome shotgun (WGS) entry which is preliminary data.</text>
</comment>
<keyword evidence="2" id="KW-1185">Reference proteome</keyword>
<sequence length="154" mass="16606">MSSQLSSRRLGRHAGILGRLADWASSIPPPSPGRPPPAWRRECLTGLLRLPWLAPGGFWFLRPAAKTVWPGTGRTSIRSVHHGHVARTGEVVFVPCPVPYPPLPLPSPPLLRLALFHPSRALAHAPPLQVGGVRTGGCVWCRRRGSCPVSSHPG</sequence>
<organism evidence="1 2">
    <name type="scientific">Plectosphaerella cucumerina</name>
    <dbReference type="NCBI Taxonomy" id="40658"/>
    <lineage>
        <taxon>Eukaryota</taxon>
        <taxon>Fungi</taxon>
        <taxon>Dikarya</taxon>
        <taxon>Ascomycota</taxon>
        <taxon>Pezizomycotina</taxon>
        <taxon>Sordariomycetes</taxon>
        <taxon>Hypocreomycetidae</taxon>
        <taxon>Glomerellales</taxon>
        <taxon>Plectosphaerellaceae</taxon>
        <taxon>Plectosphaerella</taxon>
    </lineage>
</organism>
<reference evidence="1" key="1">
    <citation type="journal article" date="2021" name="Nat. Commun.">
        <title>Genetic determinants of endophytism in the Arabidopsis root mycobiome.</title>
        <authorList>
            <person name="Mesny F."/>
            <person name="Miyauchi S."/>
            <person name="Thiergart T."/>
            <person name="Pickel B."/>
            <person name="Atanasova L."/>
            <person name="Karlsson M."/>
            <person name="Huettel B."/>
            <person name="Barry K.W."/>
            <person name="Haridas S."/>
            <person name="Chen C."/>
            <person name="Bauer D."/>
            <person name="Andreopoulos W."/>
            <person name="Pangilinan J."/>
            <person name="LaButti K."/>
            <person name="Riley R."/>
            <person name="Lipzen A."/>
            <person name="Clum A."/>
            <person name="Drula E."/>
            <person name="Henrissat B."/>
            <person name="Kohler A."/>
            <person name="Grigoriev I.V."/>
            <person name="Martin F.M."/>
            <person name="Hacquard S."/>
        </authorList>
    </citation>
    <scope>NUCLEOTIDE SEQUENCE</scope>
    <source>
        <strain evidence="1">MPI-CAGE-AT-0016</strain>
    </source>
</reference>
<dbReference type="Proteomes" id="UP000813385">
    <property type="component" value="Unassembled WGS sequence"/>
</dbReference>
<proteinExistence type="predicted"/>
<gene>
    <name evidence="1" type="ORF">B0T11DRAFT_79299</name>
</gene>
<dbReference type="AlphaFoldDB" id="A0A8K0TKN6"/>
<evidence type="ECO:0000313" key="1">
    <source>
        <dbReference type="EMBL" id="KAH7361986.1"/>
    </source>
</evidence>
<accession>A0A8K0TKN6</accession>
<dbReference type="EMBL" id="JAGPXD010000003">
    <property type="protein sequence ID" value="KAH7361986.1"/>
    <property type="molecule type" value="Genomic_DNA"/>
</dbReference>